<feature type="region of interest" description="Disordered" evidence="3">
    <location>
        <begin position="130"/>
        <end position="160"/>
    </location>
</feature>
<evidence type="ECO:0000256" key="1">
    <source>
        <dbReference type="ARBA" id="ARBA00023117"/>
    </source>
</evidence>
<dbReference type="Gene3D" id="1.10.274.30">
    <property type="entry name" value="MRG domain"/>
    <property type="match status" value="1"/>
</dbReference>
<dbReference type="CDD" id="cd04369">
    <property type="entry name" value="Bromodomain"/>
    <property type="match status" value="2"/>
</dbReference>
<dbReference type="Pfam" id="PF05712">
    <property type="entry name" value="MRG"/>
    <property type="match status" value="1"/>
</dbReference>
<dbReference type="SUPFAM" id="SSF47370">
    <property type="entry name" value="Bromodomain"/>
    <property type="match status" value="2"/>
</dbReference>
<feature type="compositionally biased region" description="Basic and acidic residues" evidence="3">
    <location>
        <begin position="401"/>
        <end position="419"/>
    </location>
</feature>
<evidence type="ECO:0000259" key="4">
    <source>
        <dbReference type="PROSITE" id="PS50014"/>
    </source>
</evidence>
<dbReference type="Proteomes" id="UP000515908">
    <property type="component" value="Chromosome 17"/>
</dbReference>
<evidence type="ECO:0000313" key="6">
    <source>
        <dbReference type="Proteomes" id="UP000515908"/>
    </source>
</evidence>
<gene>
    <name evidence="5" type="ORF">ADEAN_000797700</name>
</gene>
<dbReference type="Gene3D" id="1.20.920.10">
    <property type="entry name" value="Bromodomain-like"/>
    <property type="match status" value="2"/>
</dbReference>
<protein>
    <submittedName>
        <fullName evidence="5">Bromodomain/MRG, putative</fullName>
    </submittedName>
</protein>
<proteinExistence type="predicted"/>
<feature type="compositionally biased region" description="Low complexity" evidence="3">
    <location>
        <begin position="143"/>
        <end position="152"/>
    </location>
</feature>
<dbReference type="AlphaFoldDB" id="A0A7G2CM04"/>
<feature type="region of interest" description="Disordered" evidence="3">
    <location>
        <begin position="392"/>
        <end position="419"/>
    </location>
</feature>
<dbReference type="InterPro" id="IPR036427">
    <property type="entry name" value="Bromodomain-like_sf"/>
</dbReference>
<evidence type="ECO:0000256" key="3">
    <source>
        <dbReference type="SAM" id="MobiDB-lite"/>
    </source>
</evidence>
<evidence type="ECO:0000256" key="2">
    <source>
        <dbReference type="PROSITE-ProRule" id="PRU00035"/>
    </source>
</evidence>
<evidence type="ECO:0000313" key="5">
    <source>
        <dbReference type="EMBL" id="CAD2220455.1"/>
    </source>
</evidence>
<organism evidence="5 6">
    <name type="scientific">Angomonas deanei</name>
    <dbReference type="NCBI Taxonomy" id="59799"/>
    <lineage>
        <taxon>Eukaryota</taxon>
        <taxon>Discoba</taxon>
        <taxon>Euglenozoa</taxon>
        <taxon>Kinetoplastea</taxon>
        <taxon>Metakinetoplastina</taxon>
        <taxon>Trypanosomatida</taxon>
        <taxon>Trypanosomatidae</taxon>
        <taxon>Strigomonadinae</taxon>
        <taxon>Angomonas</taxon>
    </lineage>
</organism>
<reference evidence="5 6" key="1">
    <citation type="submission" date="2020-08" db="EMBL/GenBank/DDBJ databases">
        <authorList>
            <person name="Newling K."/>
            <person name="Davey J."/>
            <person name="Forrester S."/>
        </authorList>
    </citation>
    <scope>NUCLEOTIDE SEQUENCE [LARGE SCALE GENOMIC DNA]</scope>
    <source>
        <strain evidence="6">Crithidia deanei Carvalho (ATCC PRA-265)</strain>
    </source>
</reference>
<feature type="domain" description="Bromo" evidence="4">
    <location>
        <begin position="176"/>
        <end position="260"/>
    </location>
</feature>
<dbReference type="PROSITE" id="PS50014">
    <property type="entry name" value="BROMODOMAIN_2"/>
    <property type="match status" value="1"/>
</dbReference>
<dbReference type="EMBL" id="LR877161">
    <property type="protein sequence ID" value="CAD2220455.1"/>
    <property type="molecule type" value="Genomic_DNA"/>
</dbReference>
<keyword evidence="1 2" id="KW-0103">Bromodomain</keyword>
<sequence>MSQNSNAVGSPSLYPEEELVTLVRSLDRESDHHLFSEDVIQTYPQFKEAYLAMCPERCDLATAAEKAAAGAYSSDITLETLKRDIKLMVDNCIRFNGEGTPYAATARQFEKFAFKKVDDYISKKAGGKRASTMRLHASRQDTPGEGSSSGTTGRAGRHAPKEFTMKEAVELVKGLVRREDNGAFETDVAEAYPSLRESYQALCPTPMNLNMMKQRVVEGYYTQPPLFGKTIASSLVALRDDIELIVHNCIRFNSKVETWVQLALSFQRFAHHRVDEYVVRHAPQLRGTTTGASHYVAVAAPKDITPLPTPTTSEATAATTPSLTPSVAAPAVGAKKRARETVQVVADTVVSVSPTPLQPTLEVPPVLRRRVVRDHLQRDSLPVRLLGGEVTRGQLLPAEGSETKPEEGEADDKKKAQAHASEELVHITAELTVESLLHAFEESVKRFFHAQRTRQDFNDPFQFSVKEEETYLRILKVMREQFNILFPQILLYPVELADIGEWTARRAMKRIKKDDKTESQSSDDTRWSETVHICYFVRFLLHFPQLAALACASKNTSQGRQAVSLTISKNVLEVVQQVTRVAQELLNFTADYEQRLLLS</sequence>
<dbReference type="VEuPathDB" id="TriTrypDB:ADEAN_000797700"/>
<accession>A0A7G2CM04</accession>
<dbReference type="FunFam" id="1.20.920.10:FF:000084">
    <property type="entry name" value="Bromodomain_-__putative"/>
    <property type="match status" value="1"/>
</dbReference>
<dbReference type="PANTHER" id="PTHR22881:SF27">
    <property type="entry name" value="BROMODOMAIN CONTAINING 7_9"/>
    <property type="match status" value="1"/>
</dbReference>
<dbReference type="Pfam" id="PF00439">
    <property type="entry name" value="Bromodomain"/>
    <property type="match status" value="2"/>
</dbReference>
<dbReference type="InterPro" id="IPR051831">
    <property type="entry name" value="Bromodomain_contain_prot"/>
</dbReference>
<name>A0A7G2CM04_9TRYP</name>
<dbReference type="InterPro" id="IPR038217">
    <property type="entry name" value="MRG_C_sf"/>
</dbReference>
<keyword evidence="6" id="KW-1185">Reference proteome</keyword>
<dbReference type="InterPro" id="IPR001487">
    <property type="entry name" value="Bromodomain"/>
</dbReference>
<dbReference type="InterPro" id="IPR026541">
    <property type="entry name" value="MRG_dom"/>
</dbReference>
<dbReference type="PANTHER" id="PTHR22881">
    <property type="entry name" value="BROMODOMAIN CONTAINING PROTEIN"/>
    <property type="match status" value="1"/>
</dbReference>
<dbReference type="PROSITE" id="PS51640">
    <property type="entry name" value="MRG"/>
    <property type="match status" value="1"/>
</dbReference>
<dbReference type="SMART" id="SM00297">
    <property type="entry name" value="BROMO"/>
    <property type="match status" value="1"/>
</dbReference>